<sequence>MSTVVVSVRVAADDQDRAPMNEPFGPQNFRRRTFTAAEIARGREAALAAYDAAQAAILWALDRSLDPAAPLDNPPPPWSTASTTTVDNAQTELDWLKEN</sequence>
<evidence type="ECO:0000313" key="2">
    <source>
        <dbReference type="EMBL" id="ORB47768.1"/>
    </source>
</evidence>
<evidence type="ECO:0000256" key="1">
    <source>
        <dbReference type="SAM" id="MobiDB-lite"/>
    </source>
</evidence>
<feature type="region of interest" description="Disordered" evidence="1">
    <location>
        <begin position="68"/>
        <end position="87"/>
    </location>
</feature>
<organism evidence="2 3">
    <name type="scientific">Mycolicibacterium rhodesiae</name>
    <name type="common">Mycobacterium rhodesiae</name>
    <dbReference type="NCBI Taxonomy" id="36814"/>
    <lineage>
        <taxon>Bacteria</taxon>
        <taxon>Bacillati</taxon>
        <taxon>Actinomycetota</taxon>
        <taxon>Actinomycetes</taxon>
        <taxon>Mycobacteriales</taxon>
        <taxon>Mycobacteriaceae</taxon>
        <taxon>Mycolicibacterium</taxon>
    </lineage>
</organism>
<protein>
    <submittedName>
        <fullName evidence="2">Uncharacterized protein</fullName>
    </submittedName>
</protein>
<name>A0A1X0IK92_MYCRH</name>
<dbReference type="EMBL" id="MVIH01000024">
    <property type="protein sequence ID" value="ORB47768.1"/>
    <property type="molecule type" value="Genomic_DNA"/>
</dbReference>
<accession>A0A1X0IK92</accession>
<proteinExistence type="predicted"/>
<dbReference type="Proteomes" id="UP000192534">
    <property type="component" value="Unassembled WGS sequence"/>
</dbReference>
<dbReference type="AlphaFoldDB" id="A0A1X0IK92"/>
<evidence type="ECO:0000313" key="3">
    <source>
        <dbReference type="Proteomes" id="UP000192534"/>
    </source>
</evidence>
<comment type="caution">
    <text evidence="2">The sequence shown here is derived from an EMBL/GenBank/DDBJ whole genome shotgun (WGS) entry which is preliminary data.</text>
</comment>
<keyword evidence="3" id="KW-1185">Reference proteome</keyword>
<gene>
    <name evidence="2" type="ORF">BST42_27040</name>
</gene>
<reference evidence="2 3" key="1">
    <citation type="submission" date="2016-12" db="EMBL/GenBank/DDBJ databases">
        <title>The new phylogeny of genus Mycobacterium.</title>
        <authorList>
            <person name="Tortoli E."/>
            <person name="Trovato A."/>
            <person name="Cirillo D.M."/>
        </authorList>
    </citation>
    <scope>NUCLEOTIDE SEQUENCE [LARGE SCALE GENOMIC DNA]</scope>
    <source>
        <strain evidence="2 3">DSM 44223</strain>
    </source>
</reference>